<accession>A0AAV6J0M0</accession>
<keyword evidence="2" id="KW-0472">Membrane</keyword>
<feature type="transmembrane region" description="Helical" evidence="2">
    <location>
        <begin position="43"/>
        <end position="67"/>
    </location>
</feature>
<evidence type="ECO:0008006" key="5">
    <source>
        <dbReference type="Google" id="ProtNLM"/>
    </source>
</evidence>
<name>A0AAV6J0M0_9ERIC</name>
<comment type="caution">
    <text evidence="3">The sequence shown here is derived from an EMBL/GenBank/DDBJ whole genome shotgun (WGS) entry which is preliminary data.</text>
</comment>
<feature type="compositionally biased region" description="Basic residues" evidence="1">
    <location>
        <begin position="1"/>
        <end position="13"/>
    </location>
</feature>
<evidence type="ECO:0000313" key="4">
    <source>
        <dbReference type="Proteomes" id="UP000823749"/>
    </source>
</evidence>
<dbReference type="SUPFAM" id="SSF63825">
    <property type="entry name" value="YWTD domain"/>
    <property type="match status" value="1"/>
</dbReference>
<dbReference type="AlphaFoldDB" id="A0AAV6J0M0"/>
<keyword evidence="2" id="KW-0812">Transmembrane</keyword>
<dbReference type="Proteomes" id="UP000823749">
    <property type="component" value="Chromosome 9"/>
</dbReference>
<protein>
    <recommendedName>
        <fullName evidence="5">Glutaminyl-peptide cyclotransferase</fullName>
    </recommendedName>
</protein>
<keyword evidence="2" id="KW-1133">Transmembrane helix</keyword>
<dbReference type="PANTHER" id="PTHR31270:SF1">
    <property type="entry name" value="GLUTAMINYL-PEPTIDE CYCLOTRANSFERASE"/>
    <property type="match status" value="1"/>
</dbReference>
<evidence type="ECO:0000313" key="3">
    <source>
        <dbReference type="EMBL" id="KAG5533800.1"/>
    </source>
</evidence>
<gene>
    <name evidence="3" type="ORF">RHGRI_027857</name>
</gene>
<proteinExistence type="predicted"/>
<evidence type="ECO:0000256" key="1">
    <source>
        <dbReference type="SAM" id="MobiDB-lite"/>
    </source>
</evidence>
<dbReference type="PANTHER" id="PTHR31270">
    <property type="entry name" value="GLUTAMINYL-PEPTIDE CYCLOTRANSFERASE"/>
    <property type="match status" value="1"/>
</dbReference>
<dbReference type="Pfam" id="PF05096">
    <property type="entry name" value="Glu_cyclase_2"/>
    <property type="match status" value="1"/>
</dbReference>
<dbReference type="GO" id="GO:0016603">
    <property type="term" value="F:glutaminyl-peptide cyclotransferase activity"/>
    <property type="evidence" value="ECO:0007669"/>
    <property type="project" value="InterPro"/>
</dbReference>
<dbReference type="EMBL" id="JACTNZ010000009">
    <property type="protein sequence ID" value="KAG5533800.1"/>
    <property type="molecule type" value="Genomic_DNA"/>
</dbReference>
<feature type="region of interest" description="Disordered" evidence="1">
    <location>
        <begin position="1"/>
        <end position="21"/>
    </location>
</feature>
<keyword evidence="4" id="KW-1185">Reference proteome</keyword>
<dbReference type="InterPro" id="IPR007788">
    <property type="entry name" value="QCT"/>
</dbReference>
<sequence>MTGGSLRKKRPNKRSTIPKAAEPPMAFGSSFSSSPSNYRKISLLAMVFLVVCVVVVLSISSSMWGGFGFDVPLDQFYSIEVVNEFPHDPRAFTQGLLYGGNDTLFESTGLRGQSSIRKVALQTGKVQVFSKDYVLDVQALHKMDDSYFGEGLTLLGDRFVRKGVSHSLELFQVTWLENIGFIYDRNNFSKIEKFTHQMQDGWGLATDGKVLFGSDGTSTLYQIDPQTLKVVRKHTVKYKDHEVPNLNELEYINGEIWANVWETDCIARISYEDGIVLGWILLPNLRQGLLAAGSRNIDVLNGIAWDRDQNRIFVTGKLWPKLYEIKLQPVLQPVRRKLSNGAIEQMCIRMPAHFGKP</sequence>
<evidence type="ECO:0000256" key="2">
    <source>
        <dbReference type="SAM" id="Phobius"/>
    </source>
</evidence>
<reference evidence="3" key="1">
    <citation type="submission" date="2020-08" db="EMBL/GenBank/DDBJ databases">
        <title>Plant Genome Project.</title>
        <authorList>
            <person name="Zhang R.-G."/>
        </authorList>
    </citation>
    <scope>NUCLEOTIDE SEQUENCE</scope>
    <source>
        <strain evidence="3">WSP0</strain>
        <tissue evidence="3">Leaf</tissue>
    </source>
</reference>
<organism evidence="3 4">
    <name type="scientific">Rhododendron griersonianum</name>
    <dbReference type="NCBI Taxonomy" id="479676"/>
    <lineage>
        <taxon>Eukaryota</taxon>
        <taxon>Viridiplantae</taxon>
        <taxon>Streptophyta</taxon>
        <taxon>Embryophyta</taxon>
        <taxon>Tracheophyta</taxon>
        <taxon>Spermatophyta</taxon>
        <taxon>Magnoliopsida</taxon>
        <taxon>eudicotyledons</taxon>
        <taxon>Gunneridae</taxon>
        <taxon>Pentapetalae</taxon>
        <taxon>asterids</taxon>
        <taxon>Ericales</taxon>
        <taxon>Ericaceae</taxon>
        <taxon>Ericoideae</taxon>
        <taxon>Rhodoreae</taxon>
        <taxon>Rhododendron</taxon>
    </lineage>
</organism>